<sequence length="143" mass="16891">MFFDVTHPPKCPPGWLISSTCLYYVQYHYVSDEMTWPEAQIYCRQNHTDLAPIKTIEDMNQICNFSFSAYEPVWTGLYSRINWTWSDGYTTNGTYNVYLTSLNFLDNHCVYIERPLLWFSDNCSAEYPFICYRMRATASKCTT</sequence>
<dbReference type="InterPro" id="IPR016187">
    <property type="entry name" value="CTDL_fold"/>
</dbReference>
<dbReference type="PROSITE" id="PS50041">
    <property type="entry name" value="C_TYPE_LECTIN_2"/>
    <property type="match status" value="1"/>
</dbReference>
<evidence type="ECO:0000256" key="1">
    <source>
        <dbReference type="ARBA" id="ARBA00023157"/>
    </source>
</evidence>
<name>A0A3Q1K8W0_ANATE</name>
<organism evidence="3 4">
    <name type="scientific">Anabas testudineus</name>
    <name type="common">Climbing perch</name>
    <name type="synonym">Anthias testudineus</name>
    <dbReference type="NCBI Taxonomy" id="64144"/>
    <lineage>
        <taxon>Eukaryota</taxon>
        <taxon>Metazoa</taxon>
        <taxon>Chordata</taxon>
        <taxon>Craniata</taxon>
        <taxon>Vertebrata</taxon>
        <taxon>Euteleostomi</taxon>
        <taxon>Actinopterygii</taxon>
        <taxon>Neopterygii</taxon>
        <taxon>Teleostei</taxon>
        <taxon>Neoteleostei</taxon>
        <taxon>Acanthomorphata</taxon>
        <taxon>Anabantaria</taxon>
        <taxon>Anabantiformes</taxon>
        <taxon>Anabantoidei</taxon>
        <taxon>Anabantidae</taxon>
        <taxon>Anabas</taxon>
    </lineage>
</organism>
<accession>A0A3Q1K8W0</accession>
<feature type="domain" description="C-type lectin" evidence="2">
    <location>
        <begin position="27"/>
        <end position="132"/>
    </location>
</feature>
<protein>
    <recommendedName>
        <fullName evidence="2">C-type lectin domain-containing protein</fullName>
    </recommendedName>
</protein>
<reference evidence="3" key="2">
    <citation type="submission" date="2025-08" db="UniProtKB">
        <authorList>
            <consortium name="Ensembl"/>
        </authorList>
    </citation>
    <scope>IDENTIFICATION</scope>
</reference>
<evidence type="ECO:0000259" key="2">
    <source>
        <dbReference type="PROSITE" id="PS50041"/>
    </source>
</evidence>
<dbReference type="AlphaFoldDB" id="A0A3Q1K8W0"/>
<dbReference type="InterPro" id="IPR016186">
    <property type="entry name" value="C-type_lectin-like/link_sf"/>
</dbReference>
<dbReference type="PROSITE" id="PS00615">
    <property type="entry name" value="C_TYPE_LECTIN_1"/>
    <property type="match status" value="1"/>
</dbReference>
<dbReference type="InterPro" id="IPR018378">
    <property type="entry name" value="C-type_lectin_CS"/>
</dbReference>
<dbReference type="Gene3D" id="3.10.100.10">
    <property type="entry name" value="Mannose-Binding Protein A, subunit A"/>
    <property type="match status" value="1"/>
</dbReference>
<evidence type="ECO:0000313" key="4">
    <source>
        <dbReference type="Proteomes" id="UP000265040"/>
    </source>
</evidence>
<dbReference type="Proteomes" id="UP000265040">
    <property type="component" value="Chromosome 18"/>
</dbReference>
<reference evidence="3" key="1">
    <citation type="submission" date="2021-04" db="EMBL/GenBank/DDBJ databases">
        <authorList>
            <consortium name="Wellcome Sanger Institute Data Sharing"/>
        </authorList>
    </citation>
    <scope>NUCLEOTIDE SEQUENCE [LARGE SCALE GENOMIC DNA]</scope>
</reference>
<proteinExistence type="predicted"/>
<dbReference type="InParanoid" id="A0A3Q1K8W0"/>
<reference evidence="3" key="3">
    <citation type="submission" date="2025-09" db="UniProtKB">
        <authorList>
            <consortium name="Ensembl"/>
        </authorList>
    </citation>
    <scope>IDENTIFICATION</scope>
</reference>
<evidence type="ECO:0000313" key="3">
    <source>
        <dbReference type="Ensembl" id="ENSATEP00000029666.2"/>
    </source>
</evidence>
<dbReference type="InterPro" id="IPR001304">
    <property type="entry name" value="C-type_lectin-like"/>
</dbReference>
<dbReference type="PANTHER" id="PTHR45784:SF3">
    <property type="entry name" value="C-TYPE LECTIN DOMAIN FAMILY 4 MEMBER K-LIKE-RELATED"/>
    <property type="match status" value="1"/>
</dbReference>
<dbReference type="OrthoDB" id="6369810at2759"/>
<dbReference type="GeneTree" id="ENSGT01030000234978"/>
<keyword evidence="4" id="KW-1185">Reference proteome</keyword>
<dbReference type="PANTHER" id="PTHR45784">
    <property type="entry name" value="C-TYPE LECTIN DOMAIN FAMILY 20 MEMBER A-RELATED"/>
    <property type="match status" value="1"/>
</dbReference>
<dbReference type="SUPFAM" id="SSF56436">
    <property type="entry name" value="C-type lectin-like"/>
    <property type="match status" value="1"/>
</dbReference>
<dbReference type="Ensembl" id="ENSATET00000030114.2">
    <property type="protein sequence ID" value="ENSATEP00000029666.2"/>
    <property type="gene ID" value="ENSATEG00000020461.2"/>
</dbReference>
<dbReference type="SMART" id="SM00034">
    <property type="entry name" value="CLECT"/>
    <property type="match status" value="1"/>
</dbReference>
<dbReference type="Pfam" id="PF00059">
    <property type="entry name" value="Lectin_C"/>
    <property type="match status" value="1"/>
</dbReference>
<keyword evidence="1" id="KW-1015">Disulfide bond</keyword>